<keyword evidence="5 7" id="KW-0378">Hydrolase</keyword>
<evidence type="ECO:0000256" key="5">
    <source>
        <dbReference type="ARBA" id="ARBA00022801"/>
    </source>
</evidence>
<dbReference type="HAMAP" id="MF_00227">
    <property type="entry name" value="RNase_P"/>
    <property type="match status" value="1"/>
</dbReference>
<keyword evidence="10" id="KW-1185">Reference proteome</keyword>
<dbReference type="PANTHER" id="PTHR33992">
    <property type="entry name" value="RIBONUCLEASE P PROTEIN COMPONENT"/>
    <property type="match status" value="1"/>
</dbReference>
<gene>
    <name evidence="7 9" type="primary">rnpA</name>
    <name evidence="9" type="ORF">QWI16_05745</name>
</gene>
<dbReference type="PROSITE" id="PS00648">
    <property type="entry name" value="RIBONUCLEASE_P"/>
    <property type="match status" value="1"/>
</dbReference>
<dbReference type="Gene3D" id="3.30.230.10">
    <property type="match status" value="1"/>
</dbReference>
<evidence type="ECO:0000256" key="1">
    <source>
        <dbReference type="ARBA" id="ARBA00002663"/>
    </source>
</evidence>
<evidence type="ECO:0000256" key="6">
    <source>
        <dbReference type="ARBA" id="ARBA00022884"/>
    </source>
</evidence>
<sequence length="126" mass="14341">MSSLSFRRHQRLLNAADFQAVFAEAPLRASHQHLLILSRPNDLHVARLGLVIAKKNIKLAVQRNRIKRLVRESFRANQHQLTGLDVIVLARRGLDELDNSAITKTLEKQWQRLIRKKAQALGGAPQ</sequence>
<dbReference type="NCBIfam" id="TIGR00188">
    <property type="entry name" value="rnpA"/>
    <property type="match status" value="1"/>
</dbReference>
<comment type="catalytic activity">
    <reaction evidence="7">
        <text>Endonucleolytic cleavage of RNA, removing 5'-extranucleotides from tRNA precursor.</text>
        <dbReference type="EC" id="3.1.26.5"/>
    </reaction>
</comment>
<dbReference type="PANTHER" id="PTHR33992:SF1">
    <property type="entry name" value="RIBONUCLEASE P PROTEIN COMPONENT"/>
    <property type="match status" value="1"/>
</dbReference>
<protein>
    <recommendedName>
        <fullName evidence="7 8">Ribonuclease P protein component</fullName>
        <shortName evidence="7">RNase P protein</shortName>
        <shortName evidence="7">RNaseP protein</shortName>
        <ecNumber evidence="7 8">3.1.26.5</ecNumber>
    </recommendedName>
    <alternativeName>
        <fullName evidence="7">Protein C5</fullName>
    </alternativeName>
</protein>
<keyword evidence="4 7" id="KW-0255">Endonuclease</keyword>
<accession>A0ABT8TDH1</accession>
<comment type="function">
    <text evidence="1 7">RNaseP catalyzes the removal of the 5'-leader sequence from pre-tRNA to produce the mature 5'-terminus. It can also cleave other RNA substrates such as 4.5S RNA. The protein component plays an auxiliary but essential role in vivo by binding to the 5'-leader sequence and broadening the substrate specificity of the ribozyme.</text>
</comment>
<evidence type="ECO:0000256" key="7">
    <source>
        <dbReference type="HAMAP-Rule" id="MF_00227"/>
    </source>
</evidence>
<dbReference type="RefSeq" id="WP_302711810.1">
    <property type="nucleotide sequence ID" value="NZ_JAULRT010000035.1"/>
</dbReference>
<keyword evidence="2 7" id="KW-0819">tRNA processing</keyword>
<dbReference type="GO" id="GO:0004526">
    <property type="term" value="F:ribonuclease P activity"/>
    <property type="evidence" value="ECO:0007669"/>
    <property type="project" value="UniProtKB-EC"/>
</dbReference>
<dbReference type="EMBL" id="JAULRT010000035">
    <property type="protein sequence ID" value="MDO3381670.1"/>
    <property type="molecule type" value="Genomic_DNA"/>
</dbReference>
<comment type="caution">
    <text evidence="9">The sequence shown here is derived from an EMBL/GenBank/DDBJ whole genome shotgun (WGS) entry which is preliminary data.</text>
</comment>
<dbReference type="SUPFAM" id="SSF54211">
    <property type="entry name" value="Ribosomal protein S5 domain 2-like"/>
    <property type="match status" value="1"/>
</dbReference>
<evidence type="ECO:0000256" key="4">
    <source>
        <dbReference type="ARBA" id="ARBA00022759"/>
    </source>
</evidence>
<evidence type="ECO:0000256" key="8">
    <source>
        <dbReference type="NCBIfam" id="TIGR00188"/>
    </source>
</evidence>
<dbReference type="InterPro" id="IPR020568">
    <property type="entry name" value="Ribosomal_Su5_D2-typ_SF"/>
</dbReference>
<proteinExistence type="inferred from homology"/>
<evidence type="ECO:0000256" key="2">
    <source>
        <dbReference type="ARBA" id="ARBA00022694"/>
    </source>
</evidence>
<dbReference type="Proteomes" id="UP001168380">
    <property type="component" value="Unassembled WGS sequence"/>
</dbReference>
<keyword evidence="6 7" id="KW-0694">RNA-binding</keyword>
<dbReference type="EC" id="3.1.26.5" evidence="7 8"/>
<dbReference type="Pfam" id="PF00825">
    <property type="entry name" value="Ribonuclease_P"/>
    <property type="match status" value="1"/>
</dbReference>
<keyword evidence="3 7" id="KW-0540">Nuclease</keyword>
<reference evidence="9" key="1">
    <citation type="submission" date="2023-07" db="EMBL/GenBank/DDBJ databases">
        <title>Gilvimarinus algae sp. nov., isolated from the surface of Kelp.</title>
        <authorList>
            <person name="Sun Y.Y."/>
            <person name="Gong Y."/>
            <person name="Du Z.J."/>
        </authorList>
    </citation>
    <scope>NUCLEOTIDE SEQUENCE</scope>
    <source>
        <strain evidence="9">SDUM040014</strain>
    </source>
</reference>
<name>A0ABT8TDH1_9GAMM</name>
<evidence type="ECO:0000313" key="10">
    <source>
        <dbReference type="Proteomes" id="UP001168380"/>
    </source>
</evidence>
<evidence type="ECO:0000313" key="9">
    <source>
        <dbReference type="EMBL" id="MDO3381670.1"/>
    </source>
</evidence>
<dbReference type="InterPro" id="IPR014721">
    <property type="entry name" value="Ribsml_uS5_D2-typ_fold_subgr"/>
</dbReference>
<organism evidence="9 10">
    <name type="scientific">Gilvimarinus algae</name>
    <dbReference type="NCBI Taxonomy" id="3058037"/>
    <lineage>
        <taxon>Bacteria</taxon>
        <taxon>Pseudomonadati</taxon>
        <taxon>Pseudomonadota</taxon>
        <taxon>Gammaproteobacteria</taxon>
        <taxon>Cellvibrionales</taxon>
        <taxon>Cellvibrionaceae</taxon>
        <taxon>Gilvimarinus</taxon>
    </lineage>
</organism>
<comment type="similarity">
    <text evidence="7">Belongs to the RnpA family.</text>
</comment>
<evidence type="ECO:0000256" key="3">
    <source>
        <dbReference type="ARBA" id="ARBA00022722"/>
    </source>
</evidence>
<dbReference type="InterPro" id="IPR020539">
    <property type="entry name" value="RNase_P_CS"/>
</dbReference>
<comment type="subunit">
    <text evidence="7">Consists of a catalytic RNA component (M1 or rnpB) and a protein subunit.</text>
</comment>
<dbReference type="InterPro" id="IPR000100">
    <property type="entry name" value="RNase_P"/>
</dbReference>